<evidence type="ECO:0000313" key="2">
    <source>
        <dbReference type="EMBL" id="KAK0734760.1"/>
    </source>
</evidence>
<organism evidence="2 3">
    <name type="scientific">Lasiosphaeria miniovina</name>
    <dbReference type="NCBI Taxonomy" id="1954250"/>
    <lineage>
        <taxon>Eukaryota</taxon>
        <taxon>Fungi</taxon>
        <taxon>Dikarya</taxon>
        <taxon>Ascomycota</taxon>
        <taxon>Pezizomycotina</taxon>
        <taxon>Sordariomycetes</taxon>
        <taxon>Sordariomycetidae</taxon>
        <taxon>Sordariales</taxon>
        <taxon>Lasiosphaeriaceae</taxon>
        <taxon>Lasiosphaeria</taxon>
    </lineage>
</organism>
<protein>
    <submittedName>
        <fullName evidence="2">Uncharacterized protein</fullName>
    </submittedName>
</protein>
<dbReference type="EMBL" id="JAUIRO010000001">
    <property type="protein sequence ID" value="KAK0734760.1"/>
    <property type="molecule type" value="Genomic_DNA"/>
</dbReference>
<dbReference type="GeneID" id="85330581"/>
<dbReference type="InterPro" id="IPR015919">
    <property type="entry name" value="Cadherin-like_sf"/>
</dbReference>
<dbReference type="AlphaFoldDB" id="A0AA40BIB9"/>
<feature type="chain" id="PRO_5041337701" evidence="1">
    <location>
        <begin position="27"/>
        <end position="184"/>
    </location>
</feature>
<gene>
    <name evidence="2" type="ORF">B0T26DRAFT_81249</name>
</gene>
<dbReference type="GO" id="GO:0016020">
    <property type="term" value="C:membrane"/>
    <property type="evidence" value="ECO:0007669"/>
    <property type="project" value="InterPro"/>
</dbReference>
<keyword evidence="3" id="KW-1185">Reference proteome</keyword>
<reference evidence="2" key="1">
    <citation type="submission" date="2023-06" db="EMBL/GenBank/DDBJ databases">
        <title>Genome-scale phylogeny and comparative genomics of the fungal order Sordariales.</title>
        <authorList>
            <consortium name="Lawrence Berkeley National Laboratory"/>
            <person name="Hensen N."/>
            <person name="Bonometti L."/>
            <person name="Westerberg I."/>
            <person name="Brannstrom I.O."/>
            <person name="Guillou S."/>
            <person name="Cros-Aarteil S."/>
            <person name="Calhoun S."/>
            <person name="Haridas S."/>
            <person name="Kuo A."/>
            <person name="Mondo S."/>
            <person name="Pangilinan J."/>
            <person name="Riley R."/>
            <person name="LaButti K."/>
            <person name="Andreopoulos B."/>
            <person name="Lipzen A."/>
            <person name="Chen C."/>
            <person name="Yanf M."/>
            <person name="Daum C."/>
            <person name="Ng V."/>
            <person name="Clum A."/>
            <person name="Steindorff A."/>
            <person name="Ohm R."/>
            <person name="Martin F."/>
            <person name="Silar P."/>
            <person name="Natvig D."/>
            <person name="Lalanne C."/>
            <person name="Gautier V."/>
            <person name="Ament-velasquez S.L."/>
            <person name="Kruys A."/>
            <person name="Hutchinson M.I."/>
            <person name="Powell A.J."/>
            <person name="Barry K."/>
            <person name="Miller A.N."/>
            <person name="Grigoriev I.V."/>
            <person name="Debuchy R."/>
            <person name="Gladieux P."/>
            <person name="Thoren M.H."/>
            <person name="Johannesson H."/>
        </authorList>
    </citation>
    <scope>NUCLEOTIDE SEQUENCE</scope>
    <source>
        <strain evidence="2">SMH2392-1A</strain>
    </source>
</reference>
<sequence length="184" mass="20125">MAAPRSPPKRPRLLAACLALVKLCVAAKLNNSAWDLTVGEPFVVTWTGADAPVWIYLDENLVQGSTPPHFDAQQVLDFNDSSTAFTWTPPDNDGGRTWAFELSALGASTADYSPNFVIASAAGGSVVSLEITSARQGIQIANYRISEWHRLVFRRGCDGRREWKWDIAITVAVPDCRLVGQVHN</sequence>
<dbReference type="RefSeq" id="XP_060303637.1">
    <property type="nucleotide sequence ID" value="XM_060447311.1"/>
</dbReference>
<dbReference type="GO" id="GO:0005509">
    <property type="term" value="F:calcium ion binding"/>
    <property type="evidence" value="ECO:0007669"/>
    <property type="project" value="InterPro"/>
</dbReference>
<dbReference type="Proteomes" id="UP001172101">
    <property type="component" value="Unassembled WGS sequence"/>
</dbReference>
<evidence type="ECO:0000313" key="3">
    <source>
        <dbReference type="Proteomes" id="UP001172101"/>
    </source>
</evidence>
<name>A0AA40BIB9_9PEZI</name>
<feature type="signal peptide" evidence="1">
    <location>
        <begin position="1"/>
        <end position="26"/>
    </location>
</feature>
<accession>A0AA40BIB9</accession>
<keyword evidence="1" id="KW-0732">Signal</keyword>
<comment type="caution">
    <text evidence="2">The sequence shown here is derived from an EMBL/GenBank/DDBJ whole genome shotgun (WGS) entry which is preliminary data.</text>
</comment>
<evidence type="ECO:0000256" key="1">
    <source>
        <dbReference type="SAM" id="SignalP"/>
    </source>
</evidence>
<dbReference type="SUPFAM" id="SSF49313">
    <property type="entry name" value="Cadherin-like"/>
    <property type="match status" value="1"/>
</dbReference>
<proteinExistence type="predicted"/>